<dbReference type="AlphaFoldDB" id="A0A6A6M7G1"/>
<feature type="transmembrane region" description="Helical" evidence="6">
    <location>
        <begin position="218"/>
        <end position="237"/>
    </location>
</feature>
<keyword evidence="8" id="KW-1185">Reference proteome</keyword>
<feature type="transmembrane region" description="Helical" evidence="6">
    <location>
        <begin position="193"/>
        <end position="212"/>
    </location>
</feature>
<evidence type="ECO:0000313" key="8">
    <source>
        <dbReference type="Proteomes" id="UP000467840"/>
    </source>
</evidence>
<evidence type="ECO:0000313" key="7">
    <source>
        <dbReference type="EMBL" id="KAF2308196.1"/>
    </source>
</evidence>
<name>A0A6A6M7G1_HEVBR</name>
<dbReference type="GO" id="GO:0016020">
    <property type="term" value="C:membrane"/>
    <property type="evidence" value="ECO:0007669"/>
    <property type="project" value="UniProtKB-SubCell"/>
</dbReference>
<organism evidence="7 8">
    <name type="scientific">Hevea brasiliensis</name>
    <name type="common">Para rubber tree</name>
    <name type="synonym">Siphonia brasiliensis</name>
    <dbReference type="NCBI Taxonomy" id="3981"/>
    <lineage>
        <taxon>Eukaryota</taxon>
        <taxon>Viridiplantae</taxon>
        <taxon>Streptophyta</taxon>
        <taxon>Embryophyta</taxon>
        <taxon>Tracheophyta</taxon>
        <taxon>Spermatophyta</taxon>
        <taxon>Magnoliopsida</taxon>
        <taxon>eudicotyledons</taxon>
        <taxon>Gunneridae</taxon>
        <taxon>Pentapetalae</taxon>
        <taxon>rosids</taxon>
        <taxon>fabids</taxon>
        <taxon>Malpighiales</taxon>
        <taxon>Euphorbiaceae</taxon>
        <taxon>Crotonoideae</taxon>
        <taxon>Micrandreae</taxon>
        <taxon>Hevea</taxon>
    </lineage>
</organism>
<dbReference type="Proteomes" id="UP000467840">
    <property type="component" value="Chromosome 9"/>
</dbReference>
<feature type="transmembrane region" description="Helical" evidence="6">
    <location>
        <begin position="102"/>
        <end position="125"/>
    </location>
</feature>
<dbReference type="InterPro" id="IPR000109">
    <property type="entry name" value="POT_fam"/>
</dbReference>
<evidence type="ECO:0008006" key="9">
    <source>
        <dbReference type="Google" id="ProtNLM"/>
    </source>
</evidence>
<gene>
    <name evidence="7" type="ORF">GH714_036658</name>
</gene>
<evidence type="ECO:0000256" key="1">
    <source>
        <dbReference type="ARBA" id="ARBA00004141"/>
    </source>
</evidence>
<keyword evidence="4 6" id="KW-1133">Transmembrane helix</keyword>
<evidence type="ECO:0000256" key="2">
    <source>
        <dbReference type="ARBA" id="ARBA00005982"/>
    </source>
</evidence>
<protein>
    <recommendedName>
        <fullName evidence="9">Major facilitator superfamily (MFS) profile domain-containing protein</fullName>
    </recommendedName>
</protein>
<feature type="transmembrane region" description="Helical" evidence="6">
    <location>
        <begin position="145"/>
        <end position="172"/>
    </location>
</feature>
<dbReference type="Gene3D" id="1.20.1250.20">
    <property type="entry name" value="MFS general substrate transporter like domains"/>
    <property type="match status" value="1"/>
</dbReference>
<dbReference type="PANTHER" id="PTHR11654">
    <property type="entry name" value="OLIGOPEPTIDE TRANSPORTER-RELATED"/>
    <property type="match status" value="1"/>
</dbReference>
<comment type="caution">
    <text evidence="7">The sequence shown here is derived from an EMBL/GenBank/DDBJ whole genome shotgun (WGS) entry which is preliminary data.</text>
</comment>
<evidence type="ECO:0000256" key="5">
    <source>
        <dbReference type="ARBA" id="ARBA00023136"/>
    </source>
</evidence>
<comment type="similarity">
    <text evidence="2">Belongs to the major facilitator superfamily. Proton-dependent oligopeptide transporter (POT/PTR) (TC 2.A.17) family.</text>
</comment>
<proteinExistence type="inferred from homology"/>
<reference evidence="7 8" key="1">
    <citation type="journal article" date="2020" name="Mol. Plant">
        <title>The Chromosome-Based Rubber Tree Genome Provides New Insights into Spurge Genome Evolution and Rubber Biosynthesis.</title>
        <authorList>
            <person name="Liu J."/>
            <person name="Shi C."/>
            <person name="Shi C.C."/>
            <person name="Li W."/>
            <person name="Zhang Q.J."/>
            <person name="Zhang Y."/>
            <person name="Li K."/>
            <person name="Lu H.F."/>
            <person name="Shi C."/>
            <person name="Zhu S.T."/>
            <person name="Xiao Z.Y."/>
            <person name="Nan H."/>
            <person name="Yue Y."/>
            <person name="Zhu X.G."/>
            <person name="Wu Y."/>
            <person name="Hong X.N."/>
            <person name="Fan G.Y."/>
            <person name="Tong Y."/>
            <person name="Zhang D."/>
            <person name="Mao C.L."/>
            <person name="Liu Y.L."/>
            <person name="Hao S.J."/>
            <person name="Liu W.Q."/>
            <person name="Lv M.Q."/>
            <person name="Zhang H.B."/>
            <person name="Liu Y."/>
            <person name="Hu-Tang G.R."/>
            <person name="Wang J.P."/>
            <person name="Wang J.H."/>
            <person name="Sun Y.H."/>
            <person name="Ni S.B."/>
            <person name="Chen W.B."/>
            <person name="Zhang X.C."/>
            <person name="Jiao Y.N."/>
            <person name="Eichler E.E."/>
            <person name="Li G.H."/>
            <person name="Liu X."/>
            <person name="Gao L.Z."/>
        </authorList>
    </citation>
    <scope>NUCLEOTIDE SEQUENCE [LARGE SCALE GENOMIC DNA]</scope>
    <source>
        <strain evidence="8">cv. GT1</strain>
        <tissue evidence="7">Leaf</tissue>
    </source>
</reference>
<keyword evidence="5 6" id="KW-0472">Membrane</keyword>
<dbReference type="GO" id="GO:0022857">
    <property type="term" value="F:transmembrane transporter activity"/>
    <property type="evidence" value="ECO:0007669"/>
    <property type="project" value="InterPro"/>
</dbReference>
<accession>A0A6A6M7G1</accession>
<keyword evidence="3 6" id="KW-0812">Transmembrane</keyword>
<evidence type="ECO:0000256" key="6">
    <source>
        <dbReference type="SAM" id="Phobius"/>
    </source>
</evidence>
<evidence type="ECO:0000256" key="4">
    <source>
        <dbReference type="ARBA" id="ARBA00022989"/>
    </source>
</evidence>
<dbReference type="SUPFAM" id="SSF103473">
    <property type="entry name" value="MFS general substrate transporter"/>
    <property type="match status" value="1"/>
</dbReference>
<dbReference type="EMBL" id="JAAGAX010000008">
    <property type="protein sequence ID" value="KAF2308196.1"/>
    <property type="molecule type" value="Genomic_DNA"/>
</dbReference>
<comment type="subcellular location">
    <subcellularLocation>
        <location evidence="1">Membrane</location>
        <topology evidence="1">Multi-pass membrane protein</topology>
    </subcellularLocation>
</comment>
<dbReference type="Pfam" id="PF00854">
    <property type="entry name" value="PTR2"/>
    <property type="match status" value="1"/>
</dbReference>
<dbReference type="InterPro" id="IPR036259">
    <property type="entry name" value="MFS_trans_sf"/>
</dbReference>
<sequence>MEPKVDFRDRNKAEGETKDIEKIENEKKKKLGGIKTLPFILATEVCDRFATVGFHANMITYLTKQLNMPLVKASNTITNLDGTASLTPLIGALIADSFAGRFWTIAVGSLIYELGLITITTTALIKSLHPPPCPTLVNCQEASTFQVGILYLSLLLISLGLGGIRPCVVTFAADQLEMDKSSIASRTWNFFNWYYFSMGIARLAALSIVVYVQDNVGWGWGLGIPTIALALSFVAFVSGSPLYRKMQAGGSPIVRLSQVIVSAVRKRKAQVPEDSSLLYQNEQLDAVISVHGKLLHTNQFNKRLEEAKEEDTQVAKEDIKNGEVQLAAIS</sequence>
<evidence type="ECO:0000256" key="3">
    <source>
        <dbReference type="ARBA" id="ARBA00022692"/>
    </source>
</evidence>